<keyword evidence="2" id="KW-1185">Reference proteome</keyword>
<protein>
    <submittedName>
        <fullName evidence="1">Uncharacterized protein</fullName>
    </submittedName>
</protein>
<proteinExistence type="predicted"/>
<accession>A0ACC1HHM8</accession>
<feature type="non-terminal residue" evidence="1">
    <location>
        <position position="504"/>
    </location>
</feature>
<name>A0ACC1HHM8_9FUNG</name>
<dbReference type="Proteomes" id="UP001145114">
    <property type="component" value="Unassembled WGS sequence"/>
</dbReference>
<reference evidence="1" key="1">
    <citation type="submission" date="2022-06" db="EMBL/GenBank/DDBJ databases">
        <title>Phylogenomic reconstructions and comparative analyses of Kickxellomycotina fungi.</title>
        <authorList>
            <person name="Reynolds N.K."/>
            <person name="Stajich J.E."/>
            <person name="Barry K."/>
            <person name="Grigoriev I.V."/>
            <person name="Crous P."/>
            <person name="Smith M.E."/>
        </authorList>
    </citation>
    <scope>NUCLEOTIDE SEQUENCE</scope>
    <source>
        <strain evidence="1">RSA 2271</strain>
    </source>
</reference>
<organism evidence="1 2">
    <name type="scientific">Spiromyces aspiralis</name>
    <dbReference type="NCBI Taxonomy" id="68401"/>
    <lineage>
        <taxon>Eukaryota</taxon>
        <taxon>Fungi</taxon>
        <taxon>Fungi incertae sedis</taxon>
        <taxon>Zoopagomycota</taxon>
        <taxon>Kickxellomycotina</taxon>
        <taxon>Kickxellomycetes</taxon>
        <taxon>Kickxellales</taxon>
        <taxon>Kickxellaceae</taxon>
        <taxon>Spiromyces</taxon>
    </lineage>
</organism>
<gene>
    <name evidence="1" type="ORF">EV182_005272</name>
</gene>
<evidence type="ECO:0000313" key="1">
    <source>
        <dbReference type="EMBL" id="KAJ1673419.1"/>
    </source>
</evidence>
<dbReference type="EMBL" id="JAMZIH010006970">
    <property type="protein sequence ID" value="KAJ1673419.1"/>
    <property type="molecule type" value="Genomic_DNA"/>
</dbReference>
<sequence>MSPDSFCYTTTMYRDVFNGAYLLIPIAVLVIVMVGIWWPIFVSSQVAKHMPYLPHLGGFAKRLTKPKGVYFFDGEAGADEYFHRHYPPHVRDGKNDEDVKAANHTQALKYRRLLDLDDSPIKFVYEAFYPGFANHYANNMFWKLAAIFITVVFRKDNCWGREKSRRSMDTARQVLIMLYTLLFVYRHHRRRPFFDPTANTSELISRCSQTAISVLSIALYLGNFSSHSHTVVSAIVLVVGTLCLVALLYFLFMSSRLIHRMLVTSRKSLVFSPGILTAGSERDPLLHRLVIERVWQDTWSAILLASRDFRLLPTQALEFSESRARPPYLVGFKGYASERHLENLRICEKTGLKLYYNSVLMERQHPSFETIYNTLLRQYNGPDVYFRPWDTEEEEMTRLAELGIAPGLIRSWFGHIHVVPFPLIATFVWDDAPGVAYSFGDVSKLLKLFKQNMSSEIARRRSVRQQLRALENQVVTLTYDRRSRAKARLQQHLGTKAIPYIRGI</sequence>
<comment type="caution">
    <text evidence="1">The sequence shown here is derived from an EMBL/GenBank/DDBJ whole genome shotgun (WGS) entry which is preliminary data.</text>
</comment>
<evidence type="ECO:0000313" key="2">
    <source>
        <dbReference type="Proteomes" id="UP001145114"/>
    </source>
</evidence>